<dbReference type="SUPFAM" id="SSF50249">
    <property type="entry name" value="Nucleic acid-binding proteins"/>
    <property type="match status" value="1"/>
</dbReference>
<sequence length="101" mass="10796">MKVPLSWLREYVDLPAVTAHEVADKLTAAGLKLESISSHGHDVKNVVVGEVLVIEELSGFKKPIRHCKVETGEATPREIVCGATNFVAGDRVPVVLPGGVL</sequence>
<name>A0A850CBR6_9ACTN</name>
<reference evidence="5 6" key="1">
    <citation type="submission" date="2020-05" db="EMBL/GenBank/DDBJ databases">
        <title>DNA-SIP metagenomic assembled genomes.</title>
        <authorList>
            <person name="Yu J."/>
        </authorList>
    </citation>
    <scope>NUCLEOTIDE SEQUENCE [LARGE SCALE GENOMIC DNA]</scope>
    <source>
        <strain evidence="5">Bin5.27</strain>
    </source>
</reference>
<keyword evidence="5" id="KW-0436">Ligase</keyword>
<comment type="caution">
    <text evidence="5">The sequence shown here is derived from an EMBL/GenBank/DDBJ whole genome shotgun (WGS) entry which is preliminary data.</text>
</comment>
<evidence type="ECO:0000313" key="6">
    <source>
        <dbReference type="Proteomes" id="UP000574690"/>
    </source>
</evidence>
<feature type="non-terminal residue" evidence="5">
    <location>
        <position position="101"/>
    </location>
</feature>
<dbReference type="InterPro" id="IPR009061">
    <property type="entry name" value="DNA-bd_dom_put_sf"/>
</dbReference>
<accession>A0A850CBR6</accession>
<dbReference type="InterPro" id="IPR002547">
    <property type="entry name" value="tRNA-bd_dom"/>
</dbReference>
<gene>
    <name evidence="5" type="ORF">HOQ43_13210</name>
</gene>
<dbReference type="GO" id="GO:0000049">
    <property type="term" value="F:tRNA binding"/>
    <property type="evidence" value="ECO:0007669"/>
    <property type="project" value="UniProtKB-UniRule"/>
</dbReference>
<dbReference type="SUPFAM" id="SSF46955">
    <property type="entry name" value="Putative DNA-binding domain"/>
    <property type="match status" value="1"/>
</dbReference>
<proteinExistence type="predicted"/>
<dbReference type="AlphaFoldDB" id="A0A850CBR6"/>
<dbReference type="EMBL" id="JABFXE010000546">
    <property type="protein sequence ID" value="NUQ89405.1"/>
    <property type="molecule type" value="Genomic_DNA"/>
</dbReference>
<evidence type="ECO:0000256" key="1">
    <source>
        <dbReference type="ARBA" id="ARBA00022555"/>
    </source>
</evidence>
<evidence type="ECO:0000256" key="3">
    <source>
        <dbReference type="PROSITE-ProRule" id="PRU00209"/>
    </source>
</evidence>
<dbReference type="Proteomes" id="UP000574690">
    <property type="component" value="Unassembled WGS sequence"/>
</dbReference>
<keyword evidence="1 3" id="KW-0820">tRNA-binding</keyword>
<dbReference type="InterPro" id="IPR012340">
    <property type="entry name" value="NA-bd_OB-fold"/>
</dbReference>
<dbReference type="Gene3D" id="2.40.50.140">
    <property type="entry name" value="Nucleic acid-binding proteins"/>
    <property type="match status" value="1"/>
</dbReference>
<dbReference type="Pfam" id="PF01588">
    <property type="entry name" value="tRNA_bind"/>
    <property type="match status" value="1"/>
</dbReference>
<evidence type="ECO:0000259" key="4">
    <source>
        <dbReference type="PROSITE" id="PS50886"/>
    </source>
</evidence>
<protein>
    <submittedName>
        <fullName evidence="5">Phenylalanine--tRNA ligase subunit beta</fullName>
    </submittedName>
</protein>
<organism evidence="5 6">
    <name type="scientific">Glycomyces artemisiae</name>
    <dbReference type="NCBI Taxonomy" id="1076443"/>
    <lineage>
        <taxon>Bacteria</taxon>
        <taxon>Bacillati</taxon>
        <taxon>Actinomycetota</taxon>
        <taxon>Actinomycetes</taxon>
        <taxon>Glycomycetales</taxon>
        <taxon>Glycomycetaceae</taxon>
        <taxon>Glycomyces</taxon>
    </lineage>
</organism>
<evidence type="ECO:0000256" key="2">
    <source>
        <dbReference type="ARBA" id="ARBA00022884"/>
    </source>
</evidence>
<dbReference type="PROSITE" id="PS50886">
    <property type="entry name" value="TRBD"/>
    <property type="match status" value="1"/>
</dbReference>
<dbReference type="GO" id="GO:0016874">
    <property type="term" value="F:ligase activity"/>
    <property type="evidence" value="ECO:0007669"/>
    <property type="project" value="UniProtKB-KW"/>
</dbReference>
<feature type="domain" description="TRNA-binding" evidence="4">
    <location>
        <begin position="40"/>
        <end position="101"/>
    </location>
</feature>
<keyword evidence="2 3" id="KW-0694">RNA-binding</keyword>
<evidence type="ECO:0000313" key="5">
    <source>
        <dbReference type="EMBL" id="NUQ89405.1"/>
    </source>
</evidence>